<evidence type="ECO:0000313" key="1">
    <source>
        <dbReference type="EMBL" id="GMA23553.1"/>
    </source>
</evidence>
<evidence type="ECO:0000313" key="2">
    <source>
        <dbReference type="Proteomes" id="UP001157091"/>
    </source>
</evidence>
<proteinExistence type="predicted"/>
<evidence type="ECO:0008006" key="3">
    <source>
        <dbReference type="Google" id="ProtNLM"/>
    </source>
</evidence>
<keyword evidence="2" id="KW-1185">Reference proteome</keyword>
<dbReference type="EMBL" id="BSUK01000001">
    <property type="protein sequence ID" value="GMA23553.1"/>
    <property type="molecule type" value="Genomic_DNA"/>
</dbReference>
<gene>
    <name evidence="1" type="ORF">GCM10025864_13120</name>
</gene>
<sequence>MVAWALPTVARPVFREHAGFDDATWARGRGWVIQQAVAFIPYYRTTIPDGVEAAWRRLDAVLAEA</sequence>
<reference evidence="2" key="1">
    <citation type="journal article" date="2019" name="Int. J. Syst. Evol. Microbiol.">
        <title>The Global Catalogue of Microorganisms (GCM) 10K type strain sequencing project: providing services to taxonomists for standard genome sequencing and annotation.</title>
        <authorList>
            <consortium name="The Broad Institute Genomics Platform"/>
            <consortium name="The Broad Institute Genome Sequencing Center for Infectious Disease"/>
            <person name="Wu L."/>
            <person name="Ma J."/>
        </authorList>
    </citation>
    <scope>NUCLEOTIDE SEQUENCE [LARGE SCALE GENOMIC DNA]</scope>
    <source>
        <strain evidence="2">NBRC 106348</strain>
    </source>
</reference>
<accession>A0ABQ6I054</accession>
<organism evidence="1 2">
    <name type="scientific">Luteimicrobium album</name>
    <dbReference type="NCBI Taxonomy" id="1054550"/>
    <lineage>
        <taxon>Bacteria</taxon>
        <taxon>Bacillati</taxon>
        <taxon>Actinomycetota</taxon>
        <taxon>Actinomycetes</taxon>
        <taxon>Micrococcales</taxon>
        <taxon>Luteimicrobium</taxon>
    </lineage>
</organism>
<comment type="caution">
    <text evidence="1">The sequence shown here is derived from an EMBL/GenBank/DDBJ whole genome shotgun (WGS) entry which is preliminary data.</text>
</comment>
<dbReference type="Proteomes" id="UP001157091">
    <property type="component" value="Unassembled WGS sequence"/>
</dbReference>
<name>A0ABQ6I054_9MICO</name>
<protein>
    <recommendedName>
        <fullName evidence="3">Aminoglycoside phosphotransferase</fullName>
    </recommendedName>
</protein>